<evidence type="ECO:0000256" key="12">
    <source>
        <dbReference type="SAM" id="MobiDB-lite"/>
    </source>
</evidence>
<evidence type="ECO:0000256" key="10">
    <source>
        <dbReference type="PIRNR" id="PIRNR038995"/>
    </source>
</evidence>
<reference evidence="13 14" key="1">
    <citation type="submission" date="2013-12" db="EMBL/GenBank/DDBJ databases">
        <title>The Genome Sequence of Candida albicans P78048.</title>
        <authorList>
            <consortium name="The Broad Institute Genome Sequencing Platform"/>
            <consortium name="The Broad Institute Genome Sequencing Center for Infectious Disease"/>
            <person name="Cuomo C."/>
            <person name="Bennett R."/>
            <person name="Hirakawa M."/>
            <person name="Noverr M."/>
            <person name="Mitchell A."/>
            <person name="Young S.K."/>
            <person name="Zeng Q."/>
            <person name="Gargeya S."/>
            <person name="Fitzgerald M."/>
            <person name="Abouelleil A."/>
            <person name="Alvarado L."/>
            <person name="Berlin A.M."/>
            <person name="Chapman S.B."/>
            <person name="Dewar J."/>
            <person name="Goldberg J."/>
            <person name="Griggs A."/>
            <person name="Gujja S."/>
            <person name="Hansen M."/>
            <person name="Howarth C."/>
            <person name="Imamovic A."/>
            <person name="Larimer J."/>
            <person name="McCowan C."/>
            <person name="Murphy C."/>
            <person name="Pearson M."/>
            <person name="Priest M."/>
            <person name="Roberts A."/>
            <person name="Saif S."/>
            <person name="Shea T."/>
            <person name="Sykes S."/>
            <person name="Wortman J."/>
            <person name="Nusbaum C."/>
            <person name="Birren B."/>
        </authorList>
    </citation>
    <scope>NUCLEOTIDE SEQUENCE [LARGE SCALE GENOMIC DNA]</scope>
    <source>
        <strain evidence="13 14">P78048</strain>
    </source>
</reference>
<evidence type="ECO:0000313" key="14">
    <source>
        <dbReference type="Proteomes" id="UP000030161"/>
    </source>
</evidence>
<dbReference type="Proteomes" id="UP000030161">
    <property type="component" value="Unassembled WGS sequence"/>
</dbReference>
<dbReference type="EMBL" id="AJIX01000021">
    <property type="protein sequence ID" value="KGR10427.1"/>
    <property type="molecule type" value="Genomic_DNA"/>
</dbReference>
<evidence type="ECO:0000256" key="8">
    <source>
        <dbReference type="ARBA" id="ARBA00023274"/>
    </source>
</evidence>
<dbReference type="SMR" id="A0AB34PRN5"/>
<feature type="region of interest" description="Disordered" evidence="12">
    <location>
        <begin position="568"/>
        <end position="587"/>
    </location>
</feature>
<name>A0AB34PRN5_CANAX</name>
<comment type="subcellular location">
    <subcellularLocation>
        <location evidence="1 10">Cytoplasm</location>
    </subcellularLocation>
    <subcellularLocation>
        <location evidence="2">Nucleus</location>
        <location evidence="2">Nucleolus</location>
    </subcellularLocation>
</comment>
<dbReference type="Gene3D" id="1.10.3450.40">
    <property type="entry name" value="Signal recognition particle, SRP68 subunit, RNA-binding domain"/>
    <property type="match status" value="1"/>
</dbReference>
<dbReference type="PANTHER" id="PTHR12860:SF0">
    <property type="entry name" value="SIGNAL RECOGNITION PARTICLE SUBUNIT SRP68"/>
    <property type="match status" value="1"/>
</dbReference>
<keyword evidence="8 10" id="KW-0687">Ribonucleoprotein</keyword>
<dbReference type="GO" id="GO:0005730">
    <property type="term" value="C:nucleolus"/>
    <property type="evidence" value="ECO:0007669"/>
    <property type="project" value="UniProtKB-SubCell"/>
</dbReference>
<comment type="caution">
    <text evidence="13">The sequence shown here is derived from an EMBL/GenBank/DDBJ whole genome shotgun (WGS) entry which is preliminary data.</text>
</comment>
<dbReference type="Pfam" id="PF16969">
    <property type="entry name" value="SRP68"/>
    <property type="match status" value="1"/>
</dbReference>
<evidence type="ECO:0000256" key="7">
    <source>
        <dbReference type="ARBA" id="ARBA00023242"/>
    </source>
</evidence>
<comment type="similarity">
    <text evidence="3 10">Belongs to the SRP68 family.</text>
</comment>
<evidence type="ECO:0000256" key="5">
    <source>
        <dbReference type="ARBA" id="ARBA00022884"/>
    </source>
</evidence>
<feature type="compositionally biased region" description="Acidic residues" evidence="12">
    <location>
        <begin position="196"/>
        <end position="208"/>
    </location>
</feature>
<sequence length="606" mass="70059">MESPLATTLGTRMSAYLITSNDFKKQRQKINKQIKNLRHELNLINHDSKKYKVVKFTKDQYQSNKNYGLIYLLLAERDFLYGLEMKNILEIDDIKSKSKSKSNSNSKLHKNYKKLLITKFKRSLIHAKELLDLTNEESINDIKVELFVYTALIIGQLSIVKKNWEKTLHAFSIAKCGLDYLYNTHNNNNNNNNNNGEDENNDDDEEEADSFNKTLFNELIETLVDPSLNLAISQLEIHSTTDLKSIARKHCHDNEVPYLTPVLNLIDSKYTTTAENIANEDNFEISKQVNWRDHSAYIYNDEVALKISYLNNNIHWDKSNDINQFDSIITQWNEILSLHKSDTERNQDDDDLEQVQNRAILLTYINYNLLFTTLKRDLLLIGQLAKIDDNKDIIRLFNGILVIVQNLKDLPGVYNDEDLYDSLDNLEKFFIAQKNQVIAESYQFNSQFAESLKIYQFINQEISNATTTTKQGSSSFYKTDFPFNISTNEQIAIFKNDITKKILQNQISAQFEQSKVISSSPYTIENLNKYPKGLTTIINLNKIEPMMCKPVLFDVAFNYISYDSTKQTTTNTATTTPVETSSPDVDETIDNENSKKRGFFGIFGRR</sequence>
<evidence type="ECO:0000256" key="6">
    <source>
        <dbReference type="ARBA" id="ARBA00023135"/>
    </source>
</evidence>
<keyword evidence="6 10" id="KW-0733">Signal recognition particle</keyword>
<comment type="function">
    <text evidence="10">Component of the signal recognition particle (SRP) complex, a ribonucleoprotein complex that mediates the cotranslational targeting of secretory and membrane proteins to the endoplasmic reticulum (ER). The SRP complex interacts with the signal sequence in nascent secretory and membrane proteins and directs them to the membrane of the ER.</text>
</comment>
<dbReference type="GO" id="GO:0006614">
    <property type="term" value="P:SRP-dependent cotranslational protein targeting to membrane"/>
    <property type="evidence" value="ECO:0007669"/>
    <property type="project" value="InterPro"/>
</dbReference>
<feature type="coiled-coil region" evidence="11">
    <location>
        <begin position="20"/>
        <end position="47"/>
    </location>
</feature>
<keyword evidence="11" id="KW-0175">Coiled coil</keyword>
<organism evidence="13 14">
    <name type="scientific">Candida albicans P78048</name>
    <dbReference type="NCBI Taxonomy" id="1094989"/>
    <lineage>
        <taxon>Eukaryota</taxon>
        <taxon>Fungi</taxon>
        <taxon>Dikarya</taxon>
        <taxon>Ascomycota</taxon>
        <taxon>Saccharomycotina</taxon>
        <taxon>Pichiomycetes</taxon>
        <taxon>Debaryomycetaceae</taxon>
        <taxon>Candida/Lodderomyces clade</taxon>
        <taxon>Candida</taxon>
    </lineage>
</organism>
<dbReference type="PIRSF" id="PIRSF038995">
    <property type="entry name" value="SRP68"/>
    <property type="match status" value="1"/>
</dbReference>
<gene>
    <name evidence="13" type="ORF">MG3_03184</name>
</gene>
<evidence type="ECO:0000256" key="4">
    <source>
        <dbReference type="ARBA" id="ARBA00022490"/>
    </source>
</evidence>
<accession>A0AB34PRN5</accession>
<keyword evidence="5 10" id="KW-0694">RNA-binding</keyword>
<dbReference type="InterPro" id="IPR038253">
    <property type="entry name" value="SRP68_N_sf"/>
</dbReference>
<protein>
    <recommendedName>
        <fullName evidence="9 10">Signal recognition particle subunit SRP68</fullName>
        <shortName evidence="10">SRP68</shortName>
    </recommendedName>
</protein>
<evidence type="ECO:0000256" key="2">
    <source>
        <dbReference type="ARBA" id="ARBA00004604"/>
    </source>
</evidence>
<dbReference type="GO" id="GO:0005786">
    <property type="term" value="C:signal recognition particle, endoplasmic reticulum targeting"/>
    <property type="evidence" value="ECO:0007669"/>
    <property type="project" value="UniProtKB-KW"/>
</dbReference>
<keyword evidence="7" id="KW-0539">Nucleus</keyword>
<dbReference type="GO" id="GO:0030942">
    <property type="term" value="F:endoplasmic reticulum signal peptide binding"/>
    <property type="evidence" value="ECO:0007669"/>
    <property type="project" value="InterPro"/>
</dbReference>
<dbReference type="InterPro" id="IPR034652">
    <property type="entry name" value="SRP68-RBD"/>
</dbReference>
<evidence type="ECO:0000256" key="11">
    <source>
        <dbReference type="SAM" id="Coils"/>
    </source>
</evidence>
<dbReference type="CDD" id="cd15481">
    <property type="entry name" value="SRP68-RBD"/>
    <property type="match status" value="1"/>
</dbReference>
<evidence type="ECO:0000256" key="9">
    <source>
        <dbReference type="ARBA" id="ARBA00029498"/>
    </source>
</evidence>
<dbReference type="PANTHER" id="PTHR12860">
    <property type="entry name" value="SIGNAL RECOGNITION PARTICLE 68 KDA PROTEIN"/>
    <property type="match status" value="1"/>
</dbReference>
<feature type="region of interest" description="Disordered" evidence="12">
    <location>
        <begin position="188"/>
        <end position="208"/>
    </location>
</feature>
<dbReference type="AlphaFoldDB" id="A0AB34PRN5"/>
<dbReference type="FunFam" id="1.10.3450.40:FF:000009">
    <property type="entry name" value="Signal recognition particle subunit SRP68"/>
    <property type="match status" value="1"/>
</dbReference>
<dbReference type="GO" id="GO:0005047">
    <property type="term" value="F:signal recognition particle binding"/>
    <property type="evidence" value="ECO:0007669"/>
    <property type="project" value="InterPro"/>
</dbReference>
<evidence type="ECO:0000256" key="3">
    <source>
        <dbReference type="ARBA" id="ARBA00009352"/>
    </source>
</evidence>
<feature type="compositionally biased region" description="Low complexity" evidence="12">
    <location>
        <begin position="568"/>
        <end position="580"/>
    </location>
</feature>
<dbReference type="GO" id="GO:0008312">
    <property type="term" value="F:7S RNA binding"/>
    <property type="evidence" value="ECO:0007669"/>
    <property type="project" value="InterPro"/>
</dbReference>
<evidence type="ECO:0000256" key="1">
    <source>
        <dbReference type="ARBA" id="ARBA00004496"/>
    </source>
</evidence>
<dbReference type="InterPro" id="IPR026258">
    <property type="entry name" value="SRP68"/>
</dbReference>
<evidence type="ECO:0000313" key="13">
    <source>
        <dbReference type="EMBL" id="KGR10427.1"/>
    </source>
</evidence>
<keyword evidence="4 10" id="KW-0963">Cytoplasm</keyword>
<proteinExistence type="inferred from homology"/>